<dbReference type="EMBL" id="BARS01046715">
    <property type="protein sequence ID" value="GAG32143.1"/>
    <property type="molecule type" value="Genomic_DNA"/>
</dbReference>
<name>X0X654_9ZZZZ</name>
<sequence>MRSDDRRRGAPTRTRLLALRVLERVQRAGAFADIALHHALGRADLPAPDR</sequence>
<reference evidence="1" key="1">
    <citation type="journal article" date="2014" name="Front. Microbiol.">
        <title>High frequency of phylogenetically diverse reductive dehalogenase-homologous genes in deep subseafloor sedimentary metagenomes.</title>
        <authorList>
            <person name="Kawai M."/>
            <person name="Futagami T."/>
            <person name="Toyoda A."/>
            <person name="Takaki Y."/>
            <person name="Nishi S."/>
            <person name="Hori S."/>
            <person name="Arai W."/>
            <person name="Tsubouchi T."/>
            <person name="Morono Y."/>
            <person name="Uchiyama I."/>
            <person name="Ito T."/>
            <person name="Fujiyama A."/>
            <person name="Inagaki F."/>
            <person name="Takami H."/>
        </authorList>
    </citation>
    <scope>NUCLEOTIDE SEQUENCE</scope>
    <source>
        <strain evidence="1">Expedition CK06-06</strain>
    </source>
</reference>
<organism evidence="1">
    <name type="scientific">marine sediment metagenome</name>
    <dbReference type="NCBI Taxonomy" id="412755"/>
    <lineage>
        <taxon>unclassified sequences</taxon>
        <taxon>metagenomes</taxon>
        <taxon>ecological metagenomes</taxon>
    </lineage>
</organism>
<dbReference type="AlphaFoldDB" id="X0X654"/>
<evidence type="ECO:0000313" key="1">
    <source>
        <dbReference type="EMBL" id="GAG32143.1"/>
    </source>
</evidence>
<comment type="caution">
    <text evidence="1">The sequence shown here is derived from an EMBL/GenBank/DDBJ whole genome shotgun (WGS) entry which is preliminary data.</text>
</comment>
<protein>
    <submittedName>
        <fullName evidence="1">Uncharacterized protein</fullName>
    </submittedName>
</protein>
<accession>X0X654</accession>
<gene>
    <name evidence="1" type="ORF">S01H1_70264</name>
</gene>
<feature type="non-terminal residue" evidence="1">
    <location>
        <position position="50"/>
    </location>
</feature>
<proteinExistence type="predicted"/>